<dbReference type="PANTHER" id="PTHR30419:SF8">
    <property type="entry name" value="NITROGEN ASSIMILATION TRANSCRIPTIONAL ACTIVATOR-RELATED"/>
    <property type="match status" value="1"/>
</dbReference>
<dbReference type="SUPFAM" id="SSF53850">
    <property type="entry name" value="Periplasmic binding protein-like II"/>
    <property type="match status" value="1"/>
</dbReference>
<keyword evidence="3" id="KW-0238">DNA-binding</keyword>
<dbReference type="EMBL" id="SPDS01000001">
    <property type="protein sequence ID" value="TFH56136.1"/>
    <property type="molecule type" value="Genomic_DNA"/>
</dbReference>
<comment type="caution">
    <text evidence="6">The sequence shown here is derived from an EMBL/GenBank/DDBJ whole genome shotgun (WGS) entry which is preliminary data.</text>
</comment>
<dbReference type="InterPro" id="IPR000847">
    <property type="entry name" value="LysR_HTH_N"/>
</dbReference>
<protein>
    <submittedName>
        <fullName evidence="6">LysR family transcriptional regulator</fullName>
    </submittedName>
</protein>
<sequence length="310" mass="33614">MAINLGIHHLRAIVAITEEGSFTAAATSLGLAQSSLSRSIQEAERRLRVPLFQRSTRKLEVTADGEAIAQVARAMINQFDAGMLHIEGYLKGTQGHITIATLPSLAATLLPPIIRKYQLDFPDVEVHVLDCLSEQVIERLQSGVADVAVTVEVPNNDAFKSKLIAKDSFYVAVRSDHEFANLETIRWVELNGKPLIQFTNTSSVQQGVASALEIHEVEPATTMRAQNVAAVAGLVAAGLGIAPVPGFVIPLMSFAGLHFIPLSPTHVRRIALIRDPARPFTPAASAWVEILQEYLISSKAQFQGVDWNAD</sequence>
<dbReference type="GO" id="GO:0003700">
    <property type="term" value="F:DNA-binding transcription factor activity"/>
    <property type="evidence" value="ECO:0007669"/>
    <property type="project" value="InterPro"/>
</dbReference>
<keyword evidence="4" id="KW-0804">Transcription</keyword>
<evidence type="ECO:0000313" key="7">
    <source>
        <dbReference type="Proteomes" id="UP000297638"/>
    </source>
</evidence>
<keyword evidence="2" id="KW-0805">Transcription regulation</keyword>
<dbReference type="RefSeq" id="WP_128469252.1">
    <property type="nucleotide sequence ID" value="NZ_SPDS01000001.1"/>
</dbReference>
<reference evidence="6 7" key="1">
    <citation type="submission" date="2019-03" db="EMBL/GenBank/DDBJ databases">
        <title>Glutamicibacter sp. LJH19 genome.</title>
        <authorList>
            <person name="Sinai Borker S."/>
            <person name="Kumar R."/>
        </authorList>
    </citation>
    <scope>NUCLEOTIDE SEQUENCE [LARGE SCALE GENOMIC DNA]</scope>
    <source>
        <strain evidence="6 7">LJH19</strain>
    </source>
</reference>
<evidence type="ECO:0000256" key="3">
    <source>
        <dbReference type="ARBA" id="ARBA00023125"/>
    </source>
</evidence>
<dbReference type="InterPro" id="IPR005119">
    <property type="entry name" value="LysR_subst-bd"/>
</dbReference>
<evidence type="ECO:0000259" key="5">
    <source>
        <dbReference type="PROSITE" id="PS50931"/>
    </source>
</evidence>
<dbReference type="InterPro" id="IPR036388">
    <property type="entry name" value="WH-like_DNA-bd_sf"/>
</dbReference>
<dbReference type="Pfam" id="PF03466">
    <property type="entry name" value="LysR_substrate"/>
    <property type="match status" value="1"/>
</dbReference>
<dbReference type="Gene3D" id="1.10.10.10">
    <property type="entry name" value="Winged helix-like DNA-binding domain superfamily/Winged helix DNA-binding domain"/>
    <property type="match status" value="1"/>
</dbReference>
<dbReference type="PANTHER" id="PTHR30419">
    <property type="entry name" value="HTH-TYPE TRANSCRIPTIONAL REGULATOR YBHD"/>
    <property type="match status" value="1"/>
</dbReference>
<dbReference type="InterPro" id="IPR036390">
    <property type="entry name" value="WH_DNA-bd_sf"/>
</dbReference>
<gene>
    <name evidence="6" type="ORF">EXY26_03485</name>
</gene>
<dbReference type="Proteomes" id="UP000297638">
    <property type="component" value="Unassembled WGS sequence"/>
</dbReference>
<evidence type="ECO:0000256" key="1">
    <source>
        <dbReference type="ARBA" id="ARBA00009437"/>
    </source>
</evidence>
<proteinExistence type="inferred from homology"/>
<dbReference type="PROSITE" id="PS50931">
    <property type="entry name" value="HTH_LYSR"/>
    <property type="match status" value="1"/>
</dbReference>
<evidence type="ECO:0000256" key="4">
    <source>
        <dbReference type="ARBA" id="ARBA00023163"/>
    </source>
</evidence>
<dbReference type="InterPro" id="IPR050950">
    <property type="entry name" value="HTH-type_LysR_regulators"/>
</dbReference>
<dbReference type="FunFam" id="1.10.10.10:FF:000001">
    <property type="entry name" value="LysR family transcriptional regulator"/>
    <property type="match status" value="1"/>
</dbReference>
<comment type="similarity">
    <text evidence="1">Belongs to the LysR transcriptional regulatory family.</text>
</comment>
<dbReference type="AlphaFoldDB" id="A0A4Y8TVC7"/>
<evidence type="ECO:0000313" key="6">
    <source>
        <dbReference type="EMBL" id="TFH56136.1"/>
    </source>
</evidence>
<feature type="domain" description="HTH lysR-type" evidence="5">
    <location>
        <begin position="5"/>
        <end position="62"/>
    </location>
</feature>
<dbReference type="GO" id="GO:0003677">
    <property type="term" value="F:DNA binding"/>
    <property type="evidence" value="ECO:0007669"/>
    <property type="project" value="UniProtKB-KW"/>
</dbReference>
<dbReference type="GO" id="GO:0005829">
    <property type="term" value="C:cytosol"/>
    <property type="evidence" value="ECO:0007669"/>
    <property type="project" value="TreeGrafter"/>
</dbReference>
<dbReference type="Pfam" id="PF00126">
    <property type="entry name" value="HTH_1"/>
    <property type="match status" value="1"/>
</dbReference>
<dbReference type="SUPFAM" id="SSF46785">
    <property type="entry name" value="Winged helix' DNA-binding domain"/>
    <property type="match status" value="1"/>
</dbReference>
<dbReference type="PRINTS" id="PR00039">
    <property type="entry name" value="HTHLYSR"/>
</dbReference>
<organism evidence="6 7">
    <name type="scientific">Glutamicibacter arilaitensis</name>
    <dbReference type="NCBI Taxonomy" id="256701"/>
    <lineage>
        <taxon>Bacteria</taxon>
        <taxon>Bacillati</taxon>
        <taxon>Actinomycetota</taxon>
        <taxon>Actinomycetes</taxon>
        <taxon>Micrococcales</taxon>
        <taxon>Micrococcaceae</taxon>
        <taxon>Glutamicibacter</taxon>
    </lineage>
</organism>
<accession>A0A4Y8TVC7</accession>
<evidence type="ECO:0000256" key="2">
    <source>
        <dbReference type="ARBA" id="ARBA00023015"/>
    </source>
</evidence>
<name>A0A4Y8TVC7_9MICC</name>
<dbReference type="Gene3D" id="3.40.190.10">
    <property type="entry name" value="Periplasmic binding protein-like II"/>
    <property type="match status" value="2"/>
</dbReference>